<sequence length="157" mass="17916">MKRLQRGSRLNVQSASKKITFTLITDNQINRTQSKLIVIPYLDFRPLITVCPPLEDHSASRDNRYRTETTWRMFEIRLPERQKAMGNENSIEVVTDKDVEDTAVVAAVDMEGLRKETAAQGGPKTFSDPADDDNSLLECKEHLMASSSENIFTERRK</sequence>
<feature type="region of interest" description="Disordered" evidence="1">
    <location>
        <begin position="115"/>
        <end position="134"/>
    </location>
</feature>
<protein>
    <submittedName>
        <fullName evidence="2">Uncharacterized protein</fullName>
    </submittedName>
</protein>
<reference evidence="2" key="1">
    <citation type="journal article" date="2008" name="Nature">
        <title>The amphioxus genome and the evolution of the chordate karyotype.</title>
        <authorList>
            <consortium name="US DOE Joint Genome Institute (JGI-PGF)"/>
            <person name="Putnam N.H."/>
            <person name="Butts T."/>
            <person name="Ferrier D.E.K."/>
            <person name="Furlong R.F."/>
            <person name="Hellsten U."/>
            <person name="Kawashima T."/>
            <person name="Robinson-Rechavi M."/>
            <person name="Shoguchi E."/>
            <person name="Terry A."/>
            <person name="Yu J.-K."/>
            <person name="Benito-Gutierrez E.L."/>
            <person name="Dubchak I."/>
            <person name="Garcia-Fernandez J."/>
            <person name="Gibson-Brown J.J."/>
            <person name="Grigoriev I.V."/>
            <person name="Horton A.C."/>
            <person name="de Jong P.J."/>
            <person name="Jurka J."/>
            <person name="Kapitonov V.V."/>
            <person name="Kohara Y."/>
            <person name="Kuroki Y."/>
            <person name="Lindquist E."/>
            <person name="Lucas S."/>
            <person name="Osoegawa K."/>
            <person name="Pennacchio L.A."/>
            <person name="Salamov A.A."/>
            <person name="Satou Y."/>
            <person name="Sauka-Spengler T."/>
            <person name="Schmutz J."/>
            <person name="Shin-I T."/>
            <person name="Toyoda A."/>
            <person name="Bronner-Fraser M."/>
            <person name="Fujiyama A."/>
            <person name="Holland L.Z."/>
            <person name="Holland P.W.H."/>
            <person name="Satoh N."/>
            <person name="Rokhsar D.S."/>
        </authorList>
    </citation>
    <scope>NUCLEOTIDE SEQUENCE [LARGE SCALE GENOMIC DNA]</scope>
    <source>
        <strain evidence="2">S238N-H82</strain>
        <tissue evidence="2">Testes</tissue>
    </source>
</reference>
<gene>
    <name evidence="2" type="ORF">BRAFLDRAFT_85339</name>
</gene>
<dbReference type="AlphaFoldDB" id="C3XPD6"/>
<proteinExistence type="predicted"/>
<evidence type="ECO:0000313" key="2">
    <source>
        <dbReference type="EMBL" id="EEN69807.1"/>
    </source>
</evidence>
<name>C3XPD6_BRAFL</name>
<accession>C3XPD6</accession>
<dbReference type="InParanoid" id="C3XPD6"/>
<organism evidence="2">
    <name type="scientific">Branchiostoma floridae</name>
    <name type="common">Florida lancelet</name>
    <name type="synonym">Amphioxus</name>
    <dbReference type="NCBI Taxonomy" id="7739"/>
    <lineage>
        <taxon>Eukaryota</taxon>
        <taxon>Metazoa</taxon>
        <taxon>Chordata</taxon>
        <taxon>Cephalochordata</taxon>
        <taxon>Leptocardii</taxon>
        <taxon>Amphioxiformes</taxon>
        <taxon>Branchiostomatidae</taxon>
        <taxon>Branchiostoma</taxon>
    </lineage>
</organism>
<dbReference type="EMBL" id="GG666451">
    <property type="protein sequence ID" value="EEN69807.1"/>
    <property type="molecule type" value="Genomic_DNA"/>
</dbReference>
<evidence type="ECO:0000256" key="1">
    <source>
        <dbReference type="SAM" id="MobiDB-lite"/>
    </source>
</evidence>